<dbReference type="OrthoDB" id="9791535at2"/>
<dbReference type="AlphaFoldDB" id="H8YVP5"/>
<dbReference type="HOGENOM" id="CLU_091283_0_1_6"/>
<reference evidence="1 2" key="2">
    <citation type="submission" date="2011-11" db="EMBL/GenBank/DDBJ databases">
        <authorList>
            <consortium name="US DOE Joint Genome Institute"/>
            <person name="Lucas S."/>
            <person name="Han J."/>
            <person name="Lapidus A."/>
            <person name="Cheng J.-F."/>
            <person name="Goodwin L."/>
            <person name="Pitluck S."/>
            <person name="Peters L."/>
            <person name="Ovchinnikova G."/>
            <person name="Zhang X."/>
            <person name="Detter J.C."/>
            <person name="Han C."/>
            <person name="Tapia R."/>
            <person name="Land M."/>
            <person name="Hauser L."/>
            <person name="Kyrpides N."/>
            <person name="Ivanova N."/>
            <person name="Pagani I."/>
            <person name="Vogl K."/>
            <person name="Liu Z."/>
            <person name="Overmann J."/>
            <person name="Frigaard N.-U."/>
            <person name="Bryant D."/>
            <person name="Woyke T."/>
        </authorList>
    </citation>
    <scope>NUCLEOTIDE SEQUENCE [LARGE SCALE GENOMIC DNA]</scope>
    <source>
        <strain evidence="1 2">970</strain>
    </source>
</reference>
<dbReference type="InterPro" id="IPR010181">
    <property type="entry name" value="CGCAxxGCC_motif"/>
</dbReference>
<gene>
    <name evidence="1" type="ORF">Thi970DRAFT_00122</name>
</gene>
<dbReference type="NCBIfam" id="TIGR01909">
    <property type="entry name" value="C_GCAxxG_C_C"/>
    <property type="match status" value="1"/>
</dbReference>
<organism evidence="1 2">
    <name type="scientific">Thiorhodovibrio frisius</name>
    <dbReference type="NCBI Taxonomy" id="631362"/>
    <lineage>
        <taxon>Bacteria</taxon>
        <taxon>Pseudomonadati</taxon>
        <taxon>Pseudomonadota</taxon>
        <taxon>Gammaproteobacteria</taxon>
        <taxon>Chromatiales</taxon>
        <taxon>Chromatiaceae</taxon>
        <taxon>Thiorhodovibrio</taxon>
    </lineage>
</organism>
<dbReference type="Pfam" id="PF09719">
    <property type="entry name" value="C_GCAxxG_C_C"/>
    <property type="match status" value="1"/>
</dbReference>
<proteinExistence type="predicted"/>
<dbReference type="Proteomes" id="UP000002964">
    <property type="component" value="Unassembled WGS sequence"/>
</dbReference>
<dbReference type="EMBL" id="JH603163">
    <property type="protein sequence ID" value="EIC23985.1"/>
    <property type="molecule type" value="Genomic_DNA"/>
</dbReference>
<keyword evidence="2" id="KW-1185">Reference proteome</keyword>
<protein>
    <submittedName>
        <fullName evidence="1">C_GCAxxG_C_C family probable redox protein</fullName>
    </submittedName>
</protein>
<accession>H8YVP5</accession>
<name>H8YVP5_9GAMM</name>
<dbReference type="RefSeq" id="WP_009146608.1">
    <property type="nucleotide sequence ID" value="NZ_CP121471.1"/>
</dbReference>
<evidence type="ECO:0000313" key="1">
    <source>
        <dbReference type="EMBL" id="EIC23985.1"/>
    </source>
</evidence>
<dbReference type="STRING" id="631362.Thi970DRAFT_00122"/>
<dbReference type="eggNOG" id="COG1433">
    <property type="taxonomic scope" value="Bacteria"/>
</dbReference>
<evidence type="ECO:0000313" key="2">
    <source>
        <dbReference type="Proteomes" id="UP000002964"/>
    </source>
</evidence>
<reference evidence="2" key="1">
    <citation type="submission" date="2011-06" db="EMBL/GenBank/DDBJ databases">
        <authorList>
            <consortium name="US DOE Joint Genome Institute (JGI-PGF)"/>
            <person name="Lucas S."/>
            <person name="Han J."/>
            <person name="Lapidus A."/>
            <person name="Cheng J.-F."/>
            <person name="Goodwin L."/>
            <person name="Pitluck S."/>
            <person name="Peters L."/>
            <person name="Land M.L."/>
            <person name="Hauser L."/>
            <person name="Vogl K."/>
            <person name="Liu Z."/>
            <person name="Overmann J."/>
            <person name="Frigaard N.-U."/>
            <person name="Bryant D.A."/>
            <person name="Woyke T.J."/>
        </authorList>
    </citation>
    <scope>NUCLEOTIDE SEQUENCE [LARGE SCALE GENOMIC DNA]</scope>
    <source>
        <strain evidence="2">970</strain>
    </source>
</reference>
<sequence>MTSNCTSSDHQDARATADHEAVERFCTGCNCSQAVVSVYAERYGIDPALAMRLATGLGGGIGRMGGTCGTLAGAALVLGLEYGPSAPDPVAKDRVYAKARTLQQRFIDRHGSNQCSDLLGFDLAEDAGYQGARDAGVFKERCPSFVATAVRLLDELLQPEATQDTRS</sequence>